<keyword evidence="1" id="KW-0812">Transmembrane</keyword>
<reference evidence="2 3" key="1">
    <citation type="submission" date="2018-11" db="EMBL/GenBank/DDBJ databases">
        <title>Chryseotalea sanarue gen. nov., sp., nov., a member of the family Cytophagaceae, isolated from a brackish lake in Hamamatsu Japan.</title>
        <authorList>
            <person name="Maejima Y."/>
            <person name="Iino T."/>
            <person name="Muraguchi Y."/>
            <person name="Fukuda K."/>
            <person name="Ohkuma M."/>
            <person name="Moriuchi R."/>
            <person name="Dohra H."/>
            <person name="Kimbara K."/>
            <person name="Shintani M."/>
        </authorList>
    </citation>
    <scope>NUCLEOTIDE SEQUENCE [LARGE SCALE GENOMIC DNA]</scope>
    <source>
        <strain evidence="2 3">Ys</strain>
    </source>
</reference>
<sequence>MELRPGDFDNYVDIVLNHFKSGEKALIYDGIDLVKDLPHQKTERNIFKYFLLDENLLQIEKENSLQPSNPYCRITPKGYKIITSGGWNEYIKYSKELEKLKNDLISSSIQTNQSSVIANKISIRTNKGTIAILITTLIISGISTYVSWLNYNFAKTHHEPSRRTIDSLSNKLLEEQINALQLLKDDLKIHQSNSSIKNQLFCYYPTSLSVSLRPNAF</sequence>
<proteinExistence type="predicted"/>
<evidence type="ECO:0000313" key="2">
    <source>
        <dbReference type="EMBL" id="GCC51972.1"/>
    </source>
</evidence>
<protein>
    <submittedName>
        <fullName evidence="2">Uncharacterized protein</fullName>
    </submittedName>
</protein>
<dbReference type="Proteomes" id="UP000288227">
    <property type="component" value="Unassembled WGS sequence"/>
</dbReference>
<keyword evidence="3" id="KW-1185">Reference proteome</keyword>
<accession>A0A401UAS7</accession>
<comment type="caution">
    <text evidence="2">The sequence shown here is derived from an EMBL/GenBank/DDBJ whole genome shotgun (WGS) entry which is preliminary data.</text>
</comment>
<organism evidence="2 3">
    <name type="scientific">Chryseotalea sanaruensis</name>
    <dbReference type="NCBI Taxonomy" id="2482724"/>
    <lineage>
        <taxon>Bacteria</taxon>
        <taxon>Pseudomonadati</taxon>
        <taxon>Bacteroidota</taxon>
        <taxon>Cytophagia</taxon>
        <taxon>Cytophagales</taxon>
        <taxon>Chryseotaleaceae</taxon>
        <taxon>Chryseotalea</taxon>
    </lineage>
</organism>
<feature type="transmembrane region" description="Helical" evidence="1">
    <location>
        <begin position="130"/>
        <end position="151"/>
    </location>
</feature>
<dbReference type="RefSeq" id="WP_127122629.1">
    <property type="nucleotide sequence ID" value="NZ_BHXQ01000004.1"/>
</dbReference>
<evidence type="ECO:0000256" key="1">
    <source>
        <dbReference type="SAM" id="Phobius"/>
    </source>
</evidence>
<gene>
    <name evidence="2" type="ORF">SanaruYs_22030</name>
</gene>
<name>A0A401UAS7_9BACT</name>
<keyword evidence="1" id="KW-1133">Transmembrane helix</keyword>
<dbReference type="AlphaFoldDB" id="A0A401UAS7"/>
<keyword evidence="1" id="KW-0472">Membrane</keyword>
<dbReference type="EMBL" id="BHXQ01000004">
    <property type="protein sequence ID" value="GCC51972.1"/>
    <property type="molecule type" value="Genomic_DNA"/>
</dbReference>
<evidence type="ECO:0000313" key="3">
    <source>
        <dbReference type="Proteomes" id="UP000288227"/>
    </source>
</evidence>